<protein>
    <recommendedName>
        <fullName evidence="3">Integrase</fullName>
    </recommendedName>
</protein>
<evidence type="ECO:0008006" key="3">
    <source>
        <dbReference type="Google" id="ProtNLM"/>
    </source>
</evidence>
<evidence type="ECO:0000313" key="2">
    <source>
        <dbReference type="Proteomes" id="UP000281128"/>
    </source>
</evidence>
<gene>
    <name evidence="1" type="ORF">D6850_06420</name>
</gene>
<name>A0A3A8B0R7_9RHOB</name>
<comment type="caution">
    <text evidence="1">The sequence shown here is derived from an EMBL/GenBank/DDBJ whole genome shotgun (WGS) entry which is preliminary data.</text>
</comment>
<dbReference type="AlphaFoldDB" id="A0A3A8B0R7"/>
<accession>A0A3A8B0R7</accession>
<dbReference type="OrthoDB" id="7510934at2"/>
<evidence type="ECO:0000313" key="1">
    <source>
        <dbReference type="EMBL" id="RKF17140.1"/>
    </source>
</evidence>
<organism evidence="1 2">
    <name type="scientific">Roseovarius spongiae</name>
    <dbReference type="NCBI Taxonomy" id="2320272"/>
    <lineage>
        <taxon>Bacteria</taxon>
        <taxon>Pseudomonadati</taxon>
        <taxon>Pseudomonadota</taxon>
        <taxon>Alphaproteobacteria</taxon>
        <taxon>Rhodobacterales</taxon>
        <taxon>Roseobacteraceae</taxon>
        <taxon>Roseovarius</taxon>
    </lineage>
</organism>
<dbReference type="Proteomes" id="UP000281128">
    <property type="component" value="Unassembled WGS sequence"/>
</dbReference>
<proteinExistence type="predicted"/>
<dbReference type="EMBL" id="RAPE01000001">
    <property type="protein sequence ID" value="RKF17140.1"/>
    <property type="molecule type" value="Genomic_DNA"/>
</dbReference>
<keyword evidence="2" id="KW-1185">Reference proteome</keyword>
<reference evidence="1 2" key="1">
    <citation type="submission" date="2018-09" db="EMBL/GenBank/DDBJ databases">
        <title>Roseovarius spongiae sp. nov., isolated from a marine sponge.</title>
        <authorList>
            <person name="Zhuang L."/>
            <person name="Luo L."/>
        </authorList>
    </citation>
    <scope>NUCLEOTIDE SEQUENCE [LARGE SCALE GENOMIC DNA]</scope>
    <source>
        <strain evidence="1 2">HN-E21</strain>
    </source>
</reference>
<sequence>MARRLAEAGAPPQEIMAVTAHATPAEVTRYTRDANRPNMADGAMTRLK</sequence>